<keyword evidence="6 12" id="KW-0547">Nucleotide-binding</keyword>
<feature type="binding site" evidence="13">
    <location>
        <position position="385"/>
    </location>
    <ligand>
        <name>L-serine</name>
        <dbReference type="ChEBI" id="CHEBI:33384"/>
    </ligand>
</feature>
<comment type="domain">
    <text evidence="12">Consists of two distinct domains, a catalytic core and a N-terminal extension that is involved in tRNA binding.</text>
</comment>
<feature type="binding site" evidence="12">
    <location>
        <begin position="233"/>
        <end position="235"/>
    </location>
    <ligand>
        <name>L-serine</name>
        <dbReference type="ChEBI" id="CHEBI:33384"/>
    </ligand>
</feature>
<comment type="similarity">
    <text evidence="3 12">Belongs to the class-II aminoacyl-tRNA synthetase family. Type-1 seryl-tRNA synthetase subfamily.</text>
</comment>
<sequence>MLDLKRIRNNVQDIKIALENRGEDFDVSVIDEVVTLDEKRRQILIEVEVLKNKRNQDSLEIAKLKKSGQNADGPVAEMKELSEKIKQYDVNLAELDQKIEYIMLRIPNIPNPQVPDGETDEDNIEIRKWSEPTKFDFEPKAHWDLGTNLNILEFERGGKVAGSRFTFYRGLGARLERALISYFLDFHTEKHGYEELLPPYMVNRTSMIGTGQLPKFEEDAFRVSNNDFYLIPTAEVPVTNFYRDEILKGEDLPIKHVAYSGCFRAEAGSAGRDTRGLIRQHQFNKVELVKFTKPEQSYEELEKLTNDAEEVLQGLEIPYRVVRICKGDLGFTAALKYDIEVWMPSYNRYVEISSCSNFEDFQARRANIKYKETEKGKLRYIHTLNGSGVAVGRALAAILENYQQADGSIVIPEVLRSYMGGREVIK</sequence>
<evidence type="ECO:0000256" key="14">
    <source>
        <dbReference type="PIRSR" id="PIRSR001529-2"/>
    </source>
</evidence>
<feature type="binding site" evidence="12">
    <location>
        <position position="387"/>
    </location>
    <ligand>
        <name>L-serine</name>
        <dbReference type="ChEBI" id="CHEBI:33384"/>
    </ligand>
</feature>
<evidence type="ECO:0000313" key="17">
    <source>
        <dbReference type="EMBL" id="MBI6875741.1"/>
    </source>
</evidence>
<comment type="catalytic activity">
    <reaction evidence="11 12">
        <text>tRNA(Ser) + L-serine + ATP = L-seryl-tRNA(Ser) + AMP + diphosphate + H(+)</text>
        <dbReference type="Rhea" id="RHEA:12292"/>
        <dbReference type="Rhea" id="RHEA-COMP:9669"/>
        <dbReference type="Rhea" id="RHEA-COMP:9703"/>
        <dbReference type="ChEBI" id="CHEBI:15378"/>
        <dbReference type="ChEBI" id="CHEBI:30616"/>
        <dbReference type="ChEBI" id="CHEBI:33019"/>
        <dbReference type="ChEBI" id="CHEBI:33384"/>
        <dbReference type="ChEBI" id="CHEBI:78442"/>
        <dbReference type="ChEBI" id="CHEBI:78533"/>
        <dbReference type="ChEBI" id="CHEBI:456215"/>
        <dbReference type="EC" id="6.1.1.11"/>
    </reaction>
</comment>
<organism evidence="17 18">
    <name type="scientific">Clostridium aciditolerans</name>
    <dbReference type="NCBI Taxonomy" id="339861"/>
    <lineage>
        <taxon>Bacteria</taxon>
        <taxon>Bacillati</taxon>
        <taxon>Bacillota</taxon>
        <taxon>Clostridia</taxon>
        <taxon>Eubacteriales</taxon>
        <taxon>Clostridiaceae</taxon>
        <taxon>Clostridium</taxon>
    </lineage>
</organism>
<keyword evidence="8 12" id="KW-0648">Protein biosynthesis</keyword>
<feature type="domain" description="Aminoacyl-transfer RNA synthetases class-II family profile" evidence="16">
    <location>
        <begin position="172"/>
        <end position="412"/>
    </location>
</feature>
<feature type="binding site" evidence="13">
    <location>
        <position position="264"/>
    </location>
    <ligand>
        <name>L-serine</name>
        <dbReference type="ChEBI" id="CHEBI:33384"/>
    </ligand>
</feature>
<dbReference type="InterPro" id="IPR045864">
    <property type="entry name" value="aa-tRNA-synth_II/BPL/LPL"/>
</dbReference>
<feature type="coiled-coil region" evidence="15">
    <location>
        <begin position="47"/>
        <end position="98"/>
    </location>
</feature>
<protein>
    <recommendedName>
        <fullName evidence="12">Serine--tRNA ligase</fullName>
        <ecNumber evidence="12">6.1.1.11</ecNumber>
    </recommendedName>
    <alternativeName>
        <fullName evidence="12">Seryl-tRNA synthetase</fullName>
        <shortName evidence="12">SerRS</shortName>
    </alternativeName>
    <alternativeName>
        <fullName evidence="12">Seryl-tRNA(Ser/Sec) synthetase</fullName>
    </alternativeName>
</protein>
<evidence type="ECO:0000256" key="15">
    <source>
        <dbReference type="SAM" id="Coils"/>
    </source>
</evidence>
<name>A0A934I6B0_9CLOT</name>
<keyword evidence="7 12" id="KW-0067">ATP-binding</keyword>
<dbReference type="GO" id="GO:0006434">
    <property type="term" value="P:seryl-tRNA aminoacylation"/>
    <property type="evidence" value="ECO:0007669"/>
    <property type="project" value="UniProtKB-UniRule"/>
</dbReference>
<gene>
    <name evidence="12 17" type="primary">serS</name>
    <name evidence="17" type="ORF">I6U51_24070</name>
</gene>
<dbReference type="GO" id="GO:0016740">
    <property type="term" value="F:transferase activity"/>
    <property type="evidence" value="ECO:0007669"/>
    <property type="project" value="UniProtKB-ARBA"/>
</dbReference>
<evidence type="ECO:0000256" key="7">
    <source>
        <dbReference type="ARBA" id="ARBA00022840"/>
    </source>
</evidence>
<comment type="caution">
    <text evidence="17">The sequence shown here is derived from an EMBL/GenBank/DDBJ whole genome shotgun (WGS) entry which is preliminary data.</text>
</comment>
<comment type="caution">
    <text evidence="12">Lacks conserved residue(s) required for the propagation of feature annotation.</text>
</comment>
<dbReference type="SUPFAM" id="SSF46589">
    <property type="entry name" value="tRNA-binding arm"/>
    <property type="match status" value="1"/>
</dbReference>
<dbReference type="HAMAP" id="MF_00176">
    <property type="entry name" value="Ser_tRNA_synth_type1"/>
    <property type="match status" value="1"/>
</dbReference>
<proteinExistence type="inferred from homology"/>
<evidence type="ECO:0000256" key="1">
    <source>
        <dbReference type="ARBA" id="ARBA00004496"/>
    </source>
</evidence>
<dbReference type="EMBL" id="JAEEGB010000053">
    <property type="protein sequence ID" value="MBI6875741.1"/>
    <property type="molecule type" value="Genomic_DNA"/>
</dbReference>
<dbReference type="InterPro" id="IPR015866">
    <property type="entry name" value="Ser-tRNA-synth_1_N"/>
</dbReference>
<dbReference type="InterPro" id="IPR010978">
    <property type="entry name" value="tRNA-bd_arm"/>
</dbReference>
<dbReference type="GO" id="GO:0005524">
    <property type="term" value="F:ATP binding"/>
    <property type="evidence" value="ECO:0007669"/>
    <property type="project" value="UniProtKB-UniRule"/>
</dbReference>
<keyword evidence="4 12" id="KW-0963">Cytoplasm</keyword>
<comment type="subunit">
    <text evidence="12">Homodimer. The tRNA molecule binds across the dimer.</text>
</comment>
<evidence type="ECO:0000259" key="16">
    <source>
        <dbReference type="PROSITE" id="PS50862"/>
    </source>
</evidence>
<dbReference type="PANTHER" id="PTHR43697">
    <property type="entry name" value="SERYL-TRNA SYNTHETASE"/>
    <property type="match status" value="1"/>
</dbReference>
<dbReference type="AlphaFoldDB" id="A0A934I6B0"/>
<dbReference type="NCBIfam" id="TIGR00414">
    <property type="entry name" value="serS"/>
    <property type="match status" value="1"/>
</dbReference>
<evidence type="ECO:0000256" key="13">
    <source>
        <dbReference type="PIRSR" id="PIRSR001529-1"/>
    </source>
</evidence>
<dbReference type="PROSITE" id="PS50862">
    <property type="entry name" value="AA_TRNA_LIGASE_II"/>
    <property type="match status" value="1"/>
</dbReference>
<dbReference type="Gene3D" id="3.30.930.10">
    <property type="entry name" value="Bira Bifunctional Protein, Domain 2"/>
    <property type="match status" value="1"/>
</dbReference>
<evidence type="ECO:0000256" key="4">
    <source>
        <dbReference type="ARBA" id="ARBA00022490"/>
    </source>
</evidence>
<keyword evidence="15" id="KW-0175">Coiled coil</keyword>
<evidence type="ECO:0000256" key="10">
    <source>
        <dbReference type="ARBA" id="ARBA00047929"/>
    </source>
</evidence>
<comment type="catalytic activity">
    <reaction evidence="10 12">
        <text>tRNA(Sec) + L-serine + ATP = L-seryl-tRNA(Sec) + AMP + diphosphate + H(+)</text>
        <dbReference type="Rhea" id="RHEA:42580"/>
        <dbReference type="Rhea" id="RHEA-COMP:9742"/>
        <dbReference type="Rhea" id="RHEA-COMP:10128"/>
        <dbReference type="ChEBI" id="CHEBI:15378"/>
        <dbReference type="ChEBI" id="CHEBI:30616"/>
        <dbReference type="ChEBI" id="CHEBI:33019"/>
        <dbReference type="ChEBI" id="CHEBI:33384"/>
        <dbReference type="ChEBI" id="CHEBI:78442"/>
        <dbReference type="ChEBI" id="CHEBI:78533"/>
        <dbReference type="ChEBI" id="CHEBI:456215"/>
        <dbReference type="EC" id="6.1.1.11"/>
    </reaction>
</comment>
<comment type="function">
    <text evidence="12">Catalyzes the attachment of serine to tRNA(Ser). Is also able to aminoacylate tRNA(Sec) with serine, to form the misacylated tRNA L-seryl-tRNA(Sec), which will be further converted into selenocysteinyl-tRNA(Sec).</text>
</comment>
<dbReference type="Proteomes" id="UP000622687">
    <property type="component" value="Unassembled WGS sequence"/>
</dbReference>
<comment type="subcellular location">
    <subcellularLocation>
        <location evidence="1 12">Cytoplasm</location>
    </subcellularLocation>
</comment>
<keyword evidence="18" id="KW-1185">Reference proteome</keyword>
<dbReference type="PANTHER" id="PTHR43697:SF1">
    <property type="entry name" value="SERINE--TRNA LIGASE"/>
    <property type="match status" value="1"/>
</dbReference>
<dbReference type="SUPFAM" id="SSF55681">
    <property type="entry name" value="Class II aaRS and biotin synthetases"/>
    <property type="match status" value="1"/>
</dbReference>
<evidence type="ECO:0000256" key="12">
    <source>
        <dbReference type="HAMAP-Rule" id="MF_00176"/>
    </source>
</evidence>
<dbReference type="CDD" id="cd00770">
    <property type="entry name" value="SerRS_core"/>
    <property type="match status" value="1"/>
</dbReference>
<evidence type="ECO:0000256" key="9">
    <source>
        <dbReference type="ARBA" id="ARBA00023146"/>
    </source>
</evidence>
<dbReference type="InterPro" id="IPR033729">
    <property type="entry name" value="SerRS_core"/>
</dbReference>
<dbReference type="InterPro" id="IPR002314">
    <property type="entry name" value="aa-tRNA-synt_IIb"/>
</dbReference>
<dbReference type="Pfam" id="PF00587">
    <property type="entry name" value="tRNA-synt_2b"/>
    <property type="match status" value="1"/>
</dbReference>
<dbReference type="PRINTS" id="PR00981">
    <property type="entry name" value="TRNASYNTHSER"/>
</dbReference>
<evidence type="ECO:0000256" key="3">
    <source>
        <dbReference type="ARBA" id="ARBA00010728"/>
    </source>
</evidence>
<feature type="binding site" evidence="12 14">
    <location>
        <begin position="351"/>
        <end position="354"/>
    </location>
    <ligand>
        <name>ATP</name>
        <dbReference type="ChEBI" id="CHEBI:30616"/>
    </ligand>
</feature>
<dbReference type="RefSeq" id="WP_211145081.1">
    <property type="nucleotide sequence ID" value="NZ_JAEEGB010000053.1"/>
</dbReference>
<evidence type="ECO:0000256" key="2">
    <source>
        <dbReference type="ARBA" id="ARBA00005045"/>
    </source>
</evidence>
<dbReference type="GO" id="GO:0140096">
    <property type="term" value="F:catalytic activity, acting on a protein"/>
    <property type="evidence" value="ECO:0007669"/>
    <property type="project" value="UniProtKB-ARBA"/>
</dbReference>
<evidence type="ECO:0000256" key="8">
    <source>
        <dbReference type="ARBA" id="ARBA00022917"/>
    </source>
</evidence>
<evidence type="ECO:0000256" key="6">
    <source>
        <dbReference type="ARBA" id="ARBA00022741"/>
    </source>
</evidence>
<accession>A0A934I6B0</accession>
<dbReference type="InterPro" id="IPR006195">
    <property type="entry name" value="aa-tRNA-synth_II"/>
</dbReference>
<comment type="pathway">
    <text evidence="2 12">Aminoacyl-tRNA biosynthesis; selenocysteinyl-tRNA(Sec) biosynthesis; L-seryl-tRNA(Sec) from L-serine and tRNA(Sec): step 1/1.</text>
</comment>
<evidence type="ECO:0000256" key="5">
    <source>
        <dbReference type="ARBA" id="ARBA00022598"/>
    </source>
</evidence>
<dbReference type="GO" id="GO:0005737">
    <property type="term" value="C:cytoplasm"/>
    <property type="evidence" value="ECO:0007669"/>
    <property type="project" value="UniProtKB-SubCell"/>
</dbReference>
<evidence type="ECO:0000256" key="11">
    <source>
        <dbReference type="ARBA" id="ARBA00048823"/>
    </source>
</evidence>
<feature type="binding site" evidence="12 13">
    <location>
        <position position="287"/>
    </location>
    <ligand>
        <name>L-serine</name>
        <dbReference type="ChEBI" id="CHEBI:33384"/>
    </ligand>
</feature>
<dbReference type="PIRSF" id="PIRSF001529">
    <property type="entry name" value="Ser-tRNA-synth_IIa"/>
    <property type="match status" value="1"/>
</dbReference>
<dbReference type="GO" id="GO:0016260">
    <property type="term" value="P:selenocysteine biosynthetic process"/>
    <property type="evidence" value="ECO:0007669"/>
    <property type="project" value="UniProtKB-UniRule"/>
</dbReference>
<dbReference type="Pfam" id="PF02403">
    <property type="entry name" value="Seryl_tRNA_N"/>
    <property type="match status" value="1"/>
</dbReference>
<dbReference type="Gene3D" id="1.10.287.40">
    <property type="entry name" value="Serine-tRNA synthetase, tRNA binding domain"/>
    <property type="match status" value="1"/>
</dbReference>
<reference evidence="17" key="1">
    <citation type="submission" date="2020-12" db="EMBL/GenBank/DDBJ databases">
        <title>Clostridium thailandense sp. nov., a novel acetogenic bacterium isolated from peat land soil in Thailand.</title>
        <authorList>
            <person name="Chaikitkaew S."/>
            <person name="Birkeland N.K."/>
        </authorList>
    </citation>
    <scope>NUCLEOTIDE SEQUENCE</scope>
    <source>
        <strain evidence="17">DSM 17425</strain>
    </source>
</reference>
<keyword evidence="5 12" id="KW-0436">Ligase</keyword>
<dbReference type="InterPro" id="IPR002317">
    <property type="entry name" value="Ser-tRNA-ligase_type_1"/>
</dbReference>
<dbReference type="InterPro" id="IPR042103">
    <property type="entry name" value="SerRS_1_N_sf"/>
</dbReference>
<feature type="binding site" evidence="12 14">
    <location>
        <begin position="264"/>
        <end position="266"/>
    </location>
    <ligand>
        <name>ATP</name>
        <dbReference type="ChEBI" id="CHEBI:30616"/>
    </ligand>
</feature>
<keyword evidence="9 12" id="KW-0030">Aminoacyl-tRNA synthetase</keyword>
<dbReference type="EC" id="6.1.1.11" evidence="12"/>
<evidence type="ECO:0000313" key="18">
    <source>
        <dbReference type="Proteomes" id="UP000622687"/>
    </source>
</evidence>
<feature type="binding site" evidence="13">
    <location>
        <position position="233"/>
    </location>
    <ligand>
        <name>L-serine</name>
        <dbReference type="ChEBI" id="CHEBI:33384"/>
    </ligand>
</feature>
<dbReference type="GO" id="GO:0004828">
    <property type="term" value="F:serine-tRNA ligase activity"/>
    <property type="evidence" value="ECO:0007669"/>
    <property type="project" value="UniProtKB-UniRule"/>
</dbReference>